<organism evidence="2 3">
    <name type="scientific">Moheibacter stercoris</name>
    <dbReference type="NCBI Taxonomy" id="1628251"/>
    <lineage>
        <taxon>Bacteria</taxon>
        <taxon>Pseudomonadati</taxon>
        <taxon>Bacteroidota</taxon>
        <taxon>Flavobacteriia</taxon>
        <taxon>Flavobacteriales</taxon>
        <taxon>Weeksellaceae</taxon>
        <taxon>Moheibacter</taxon>
    </lineage>
</organism>
<keyword evidence="3" id="KW-1185">Reference proteome</keyword>
<name>A0ABV2LUD8_9FLAO</name>
<sequence length="556" mass="63207">MKKIYVLLVVAFASSNVMAQIDVLGGTFSGGIESTSQWYQDDEDIGFEQPNDPFRSNNYINLDYNHGKFSAGIQYEAYLPTALLGYSDKFNDNKIASYYVNYKGEQLDITAGNFYEQFGSGMILRSWEDRQIGINNSIRGVRVAYTPNDFTTIKGLVGKPRVGFETTKGMIGGIDIETNILRLFNKDNFSNSITAGFSYVGQHEEYTGGVDNFPVNVSNYSARLGYSGNSGIYTNIEYVHKGENAWYTSGMPSERYYDGNALLFNLGYSTKGFGINTTFRRMENMGMFAQRSLSEIAENPFNEGNINFLPALTRQHDYLLTNIYVYQAQPNFNPNFKEVGEIGGQVDIYYNFPKGTLLGGKYGTKLGVNGSYWNGLNAEFDESGFNYETEFFDFGRKFFHDVNFEVTKRWTEKFSSIITYMHQYYDKAIVEGGNYSHIIANVVVGDFLYKFNQNNSVRFELQHLQTKRDKKNWGAALVEYNLNQRWNFYLGDSYNYGNDDKDARHHYFMVGGSYAKESTRVAVNYGRQRGGLICVGGVCRYVPENTGFTLSLVKTF</sequence>
<proteinExistence type="predicted"/>
<dbReference type="RefSeq" id="WP_354509144.1">
    <property type="nucleotide sequence ID" value="NZ_JBEPMO010000009.1"/>
</dbReference>
<evidence type="ECO:0000256" key="1">
    <source>
        <dbReference type="SAM" id="SignalP"/>
    </source>
</evidence>
<feature type="chain" id="PRO_5045532341" description="DUF5723 domain-containing protein" evidence="1">
    <location>
        <begin position="20"/>
        <end position="556"/>
    </location>
</feature>
<dbReference type="Proteomes" id="UP001549146">
    <property type="component" value="Unassembled WGS sequence"/>
</dbReference>
<dbReference type="Pfam" id="PF19494">
    <property type="entry name" value="DUF6029"/>
    <property type="match status" value="1"/>
</dbReference>
<protein>
    <recommendedName>
        <fullName evidence="4">DUF5723 domain-containing protein</fullName>
    </recommendedName>
</protein>
<evidence type="ECO:0000313" key="2">
    <source>
        <dbReference type="EMBL" id="MET3732178.1"/>
    </source>
</evidence>
<dbReference type="InterPro" id="IPR046070">
    <property type="entry name" value="DUF6029"/>
</dbReference>
<accession>A0ABV2LUD8</accession>
<comment type="caution">
    <text evidence="2">The sequence shown here is derived from an EMBL/GenBank/DDBJ whole genome shotgun (WGS) entry which is preliminary data.</text>
</comment>
<reference evidence="2 3" key="1">
    <citation type="submission" date="2024-06" db="EMBL/GenBank/DDBJ databases">
        <title>Genomic Encyclopedia of Type Strains, Phase IV (KMG-IV): sequencing the most valuable type-strain genomes for metagenomic binning, comparative biology and taxonomic classification.</title>
        <authorList>
            <person name="Goeker M."/>
        </authorList>
    </citation>
    <scope>NUCLEOTIDE SEQUENCE [LARGE SCALE GENOMIC DNA]</scope>
    <source>
        <strain evidence="2 3">DSM 29388</strain>
    </source>
</reference>
<evidence type="ECO:0000313" key="3">
    <source>
        <dbReference type="Proteomes" id="UP001549146"/>
    </source>
</evidence>
<keyword evidence="1" id="KW-0732">Signal</keyword>
<evidence type="ECO:0008006" key="4">
    <source>
        <dbReference type="Google" id="ProtNLM"/>
    </source>
</evidence>
<feature type="signal peptide" evidence="1">
    <location>
        <begin position="1"/>
        <end position="19"/>
    </location>
</feature>
<gene>
    <name evidence="2" type="ORF">ABID46_001765</name>
</gene>
<dbReference type="EMBL" id="JBEPMO010000009">
    <property type="protein sequence ID" value="MET3732178.1"/>
    <property type="molecule type" value="Genomic_DNA"/>
</dbReference>